<protein>
    <submittedName>
        <fullName evidence="3">Glucokinase</fullName>
        <ecNumber evidence="3">2.7.1.2</ecNumber>
    </submittedName>
</protein>
<dbReference type="PANTHER" id="PTHR47363">
    <property type="entry name" value="GLUCOKINASE"/>
    <property type="match status" value="1"/>
</dbReference>
<dbReference type="GO" id="GO:0006096">
    <property type="term" value="P:glycolytic process"/>
    <property type="evidence" value="ECO:0007669"/>
    <property type="project" value="InterPro"/>
</dbReference>
<dbReference type="Gene3D" id="3.30.420.40">
    <property type="match status" value="1"/>
</dbReference>
<dbReference type="CDD" id="cd24008">
    <property type="entry name" value="ASKHA_NBD_GLK"/>
    <property type="match status" value="1"/>
</dbReference>
<dbReference type="Gene3D" id="3.40.367.20">
    <property type="match status" value="1"/>
</dbReference>
<reference evidence="3" key="1">
    <citation type="submission" date="2018-06" db="EMBL/GenBank/DDBJ databases">
        <authorList>
            <person name="Zhirakovskaya E."/>
        </authorList>
    </citation>
    <scope>NUCLEOTIDE SEQUENCE</scope>
</reference>
<dbReference type="EC" id="2.7.1.2" evidence="3"/>
<gene>
    <name evidence="3" type="ORF">MNBD_GAMMA07-2532</name>
</gene>
<dbReference type="GO" id="GO:0005536">
    <property type="term" value="F:D-glucose binding"/>
    <property type="evidence" value="ECO:0007669"/>
    <property type="project" value="InterPro"/>
</dbReference>
<evidence type="ECO:0000256" key="1">
    <source>
        <dbReference type="ARBA" id="ARBA00022679"/>
    </source>
</evidence>
<evidence type="ECO:0000313" key="3">
    <source>
        <dbReference type="EMBL" id="VAW53384.1"/>
    </source>
</evidence>
<dbReference type="InterPro" id="IPR003836">
    <property type="entry name" value="Glucokinase"/>
</dbReference>
<dbReference type="InterPro" id="IPR043129">
    <property type="entry name" value="ATPase_NBD"/>
</dbReference>
<sequence length="333" mass="36320">MIKLAGDIGGTHSRIALLITQQSKQDILIEKTYLSTQYSSLTAVIEDFLLAHKISLPIDAVCFAVAGPVVFGALNTSTAKITNLPWKISEQEISKSLNTNNVKLINDFSAAAYGVTTLAEDNFSIIYHGKRNIVDDNIQDAVIMGAGTGLGVAHIVSLTGNYHVYPSEAGHVGFAPVNILQCELLIWLYKKHQHVSLEMLLSGNGLMTIYQFMHDIKKIPESSNVIKNMKLMDPAEVISEAGLLAEDELCRQSLDVFVDIYAAAASNVVLHYYPVKVLYIAGGIAPKIIKKLNSQPFINTYLNKGSMSYIIEKVTVKLVLEDKVGLIGALSLV</sequence>
<dbReference type="SUPFAM" id="SSF53067">
    <property type="entry name" value="Actin-like ATPase domain"/>
    <property type="match status" value="1"/>
</dbReference>
<dbReference type="AlphaFoldDB" id="A0A3B0XBL1"/>
<dbReference type="Pfam" id="PF02685">
    <property type="entry name" value="Glucokinase"/>
    <property type="match status" value="1"/>
</dbReference>
<proteinExistence type="predicted"/>
<organism evidence="3">
    <name type="scientific">hydrothermal vent metagenome</name>
    <dbReference type="NCBI Taxonomy" id="652676"/>
    <lineage>
        <taxon>unclassified sequences</taxon>
        <taxon>metagenomes</taxon>
        <taxon>ecological metagenomes</taxon>
    </lineage>
</organism>
<dbReference type="PANTHER" id="PTHR47363:SF1">
    <property type="entry name" value="GLUCOKINASE"/>
    <property type="match status" value="1"/>
</dbReference>
<dbReference type="NCBIfam" id="TIGR00749">
    <property type="entry name" value="glk"/>
    <property type="match status" value="1"/>
</dbReference>
<dbReference type="EMBL" id="UOFF01000024">
    <property type="protein sequence ID" value="VAW53384.1"/>
    <property type="molecule type" value="Genomic_DNA"/>
</dbReference>
<name>A0A3B0XBL1_9ZZZZ</name>
<accession>A0A3B0XBL1</accession>
<dbReference type="GO" id="GO:0005524">
    <property type="term" value="F:ATP binding"/>
    <property type="evidence" value="ECO:0007669"/>
    <property type="project" value="InterPro"/>
</dbReference>
<dbReference type="GO" id="GO:0004340">
    <property type="term" value="F:glucokinase activity"/>
    <property type="evidence" value="ECO:0007669"/>
    <property type="project" value="UniProtKB-EC"/>
</dbReference>
<keyword evidence="1 3" id="KW-0808">Transferase</keyword>
<keyword evidence="2 3" id="KW-0418">Kinase</keyword>
<evidence type="ECO:0000256" key="2">
    <source>
        <dbReference type="ARBA" id="ARBA00022777"/>
    </source>
</evidence>